<dbReference type="AlphaFoldDB" id="A0A2V2VWY4"/>
<feature type="region of interest" description="Disordered" evidence="1">
    <location>
        <begin position="244"/>
        <end position="271"/>
    </location>
</feature>
<evidence type="ECO:0000313" key="2">
    <source>
        <dbReference type="EMBL" id="PWU98853.1"/>
    </source>
</evidence>
<dbReference type="Proteomes" id="UP000246078">
    <property type="component" value="Unassembled WGS sequence"/>
</dbReference>
<dbReference type="VEuPathDB" id="TriTrypDB:TcCLB.507735.69"/>
<name>A0A2V2VWY4_TRYCR</name>
<dbReference type="VEuPathDB" id="TriTrypDB:TCSYLVIO_003918"/>
<evidence type="ECO:0008006" key="4">
    <source>
        <dbReference type="Google" id="ProtNLM"/>
    </source>
</evidence>
<dbReference type="VEuPathDB" id="TriTrypDB:TcG_01970"/>
<proteinExistence type="predicted"/>
<dbReference type="VEuPathDB" id="TriTrypDB:TcCL_NonESM02398"/>
<comment type="caution">
    <text evidence="2">The sequence shown here is derived from an EMBL/GenBank/DDBJ whole genome shotgun (WGS) entry which is preliminary data.</text>
</comment>
<dbReference type="OrthoDB" id="242551at2759"/>
<dbReference type="OMA" id="HWKRKTH"/>
<accession>A0A2V2VWY4</accession>
<dbReference type="VEuPathDB" id="TriTrypDB:ECC02_007097"/>
<dbReference type="VEuPathDB" id="TriTrypDB:C4B63_20g21"/>
<evidence type="ECO:0000313" key="3">
    <source>
        <dbReference type="Proteomes" id="UP000246078"/>
    </source>
</evidence>
<organism evidence="2 3">
    <name type="scientific">Trypanosoma cruzi</name>
    <dbReference type="NCBI Taxonomy" id="5693"/>
    <lineage>
        <taxon>Eukaryota</taxon>
        <taxon>Discoba</taxon>
        <taxon>Euglenozoa</taxon>
        <taxon>Kinetoplastea</taxon>
        <taxon>Metakinetoplastina</taxon>
        <taxon>Trypanosomatida</taxon>
        <taxon>Trypanosomatidae</taxon>
        <taxon>Trypanosoma</taxon>
        <taxon>Schizotrypanum</taxon>
    </lineage>
</organism>
<dbReference type="VEuPathDB" id="TriTrypDB:C3747_225g8"/>
<sequence length="843" mass="98580">MNKDNMYRGGCMVLLQAILTQACRTIIAFCVVADNGIPANRRLIAMASSYVTASEAASLIEGMGKHVLLTAVHLLCCEKHSYRACRHYHGEFAAAVGAILQESSLRSSILAALTEFITRKWKGNEDSIHPLLQRAFSVIPVEYPSTPSASGSLAAPLMLLLQVYPELERGGTSAEVDCGCPHPWFRENLPIALLTLSMEQHAQMWRRTSLLRMAFLRWQQRHGMYLLRRLAADTSFPPIEMTAQTPSTVPSEQAEWPTPPRPQDAELKQDPTCGHINSNKKSGDNSNKSMFKNSVKFLEKEITSSQAAAGLTEAPESKVNMFAATITNDPCNVKLIRSLLSECDKLASARLKRQAFQTWHDVRLVERRGLQRISAQCMWRRKQLCWGRWKHKMERHRIAKRQQCTEEQCQSLMERKKERLMQETWTCWKKSFLVRRFRTHTCGRRFFGMWRRAHIFMIHAQGNIFPRIAEPALAARCLEQWRDSYHFRIADRMFMRRTFLHMKNCFRRRLEIFQLNEIAKAYARRALQQRCLKKWCKTCRLFRLFVQFTRTLGRRFLCQALLTWRLRWVRRTSGGDRLRAFLEMKQQRLIVCTFMHWKRKTHLKQLHQQLVFCRLRRTYHMIWNRWVQRVIFHRRLERDRAALAVFMHQRFLLFGTWRLWRWRCMRREHDRYAMGKAALNFRAKTLREKQLLARVWFTWKGKTHLLRHRRPIGIFSSSKSNAYIGVNRSFPRANMSTSSSPSRRGANIQGLSVSFAERRFSPPRRDPLALLRAERVLLRGIDSPQWQSMVHSRLFNASGSKSRNLNCPQAGRGSKEEAMTIIMMPSDVEEDISPSADNSRILP</sequence>
<dbReference type="VEuPathDB" id="TriTrypDB:Tc_MARK_2613"/>
<evidence type="ECO:0000256" key="1">
    <source>
        <dbReference type="SAM" id="MobiDB-lite"/>
    </source>
</evidence>
<reference evidence="2 3" key="1">
    <citation type="journal article" date="2018" name="Microb. Genom.">
        <title>Expanding an expanded genome: long-read sequencing of Trypanosoma cruzi.</title>
        <authorList>
            <person name="Berna L."/>
            <person name="Rodriguez M."/>
            <person name="Chiribao M.L."/>
            <person name="Parodi-Talice A."/>
            <person name="Pita S."/>
            <person name="Rijo G."/>
            <person name="Alvarez-Valin F."/>
            <person name="Robello C."/>
        </authorList>
    </citation>
    <scope>NUCLEOTIDE SEQUENCE [LARGE SCALE GENOMIC DNA]</scope>
    <source>
        <strain evidence="2 3">TCC</strain>
    </source>
</reference>
<dbReference type="EMBL" id="PRFC01000225">
    <property type="protein sequence ID" value="PWU98853.1"/>
    <property type="molecule type" value="Genomic_DNA"/>
</dbReference>
<dbReference type="PROSITE" id="PS51257">
    <property type="entry name" value="PROKAR_LIPOPROTEIN"/>
    <property type="match status" value="1"/>
</dbReference>
<dbReference type="VEuPathDB" id="TriTrypDB:TCDM_03575"/>
<dbReference type="VEuPathDB" id="TriTrypDB:TcBrA4_0122590"/>
<gene>
    <name evidence="2" type="ORF">C3747_225g8</name>
</gene>
<dbReference type="VEuPathDB" id="TriTrypDB:BCY84_19027"/>
<protein>
    <recommendedName>
        <fullName evidence="4">Sfi1 spindle body domain-containing protein</fullName>
    </recommendedName>
</protein>
<dbReference type="VEuPathDB" id="TriTrypDB:TcCLB.504253.30"/>